<evidence type="ECO:0000256" key="6">
    <source>
        <dbReference type="ARBA" id="ARBA00023136"/>
    </source>
</evidence>
<evidence type="ECO:0000313" key="9">
    <source>
        <dbReference type="EMBL" id="HGB30637.1"/>
    </source>
</evidence>
<dbReference type="InterPro" id="IPR035906">
    <property type="entry name" value="MetI-like_sf"/>
</dbReference>
<feature type="transmembrane region" description="Helical" evidence="7">
    <location>
        <begin position="249"/>
        <end position="270"/>
    </location>
</feature>
<dbReference type="AlphaFoldDB" id="A0A7C3SMW5"/>
<keyword evidence="6 7" id="KW-0472">Membrane</keyword>
<feature type="transmembrane region" description="Helical" evidence="7">
    <location>
        <begin position="115"/>
        <end position="135"/>
    </location>
</feature>
<feature type="transmembrane region" description="Helical" evidence="7">
    <location>
        <begin position="147"/>
        <end position="167"/>
    </location>
</feature>
<dbReference type="GO" id="GO:0055085">
    <property type="term" value="P:transmembrane transport"/>
    <property type="evidence" value="ECO:0007669"/>
    <property type="project" value="InterPro"/>
</dbReference>
<evidence type="ECO:0000259" key="8">
    <source>
        <dbReference type="PROSITE" id="PS50928"/>
    </source>
</evidence>
<reference evidence="9" key="1">
    <citation type="journal article" date="2020" name="mSystems">
        <title>Genome- and Community-Level Interaction Insights into Carbon Utilization and Element Cycling Functions of Hydrothermarchaeota in Hydrothermal Sediment.</title>
        <authorList>
            <person name="Zhou Z."/>
            <person name="Liu Y."/>
            <person name="Xu W."/>
            <person name="Pan J."/>
            <person name="Luo Z.H."/>
            <person name="Li M."/>
        </authorList>
    </citation>
    <scope>NUCLEOTIDE SEQUENCE [LARGE SCALE GENOMIC DNA]</scope>
    <source>
        <strain evidence="9">SpSt-751</strain>
    </source>
</reference>
<sequence>MKLFKSNKKLQRIVLSIILWIIAAIWYIPIFWMLSTSLKSSQVAITENPPRWIPQEPTLENYKIVFSPASGISVMRGIINSFFVAIISTFLGLVIATPAAYALSRLRFRGRNAIFWSYVAILAFPGVLFLVPQYFIIHSLGLMDNYLALILPGLGSTFGVFLLRQYMLGIPRELEDAAWIDGCSRLRFLITVVLPYVKPALTTLALMSFLGSWNSFLWPLLVLNSPEKLTLPIALVRFSAGWGDPFRGIGPLMAGAFVSVAPTLIIFIVFHKYLMQGISLSAGEK</sequence>
<keyword evidence="2 7" id="KW-0813">Transport</keyword>
<comment type="similarity">
    <text evidence="7">Belongs to the binding-protein-dependent transport system permease family.</text>
</comment>
<feature type="domain" description="ABC transmembrane type-1" evidence="8">
    <location>
        <begin position="78"/>
        <end position="270"/>
    </location>
</feature>
<feature type="transmembrane region" description="Helical" evidence="7">
    <location>
        <begin position="188"/>
        <end position="210"/>
    </location>
</feature>
<evidence type="ECO:0000256" key="3">
    <source>
        <dbReference type="ARBA" id="ARBA00022475"/>
    </source>
</evidence>
<organism evidence="9">
    <name type="scientific">Dictyoglomus turgidum</name>
    <dbReference type="NCBI Taxonomy" id="513050"/>
    <lineage>
        <taxon>Bacteria</taxon>
        <taxon>Pseudomonadati</taxon>
        <taxon>Dictyoglomota</taxon>
        <taxon>Dictyoglomia</taxon>
        <taxon>Dictyoglomales</taxon>
        <taxon>Dictyoglomaceae</taxon>
        <taxon>Dictyoglomus</taxon>
    </lineage>
</organism>
<feature type="transmembrane region" description="Helical" evidence="7">
    <location>
        <begin position="78"/>
        <end position="103"/>
    </location>
</feature>
<gene>
    <name evidence="9" type="ORF">ENV35_02015</name>
</gene>
<dbReference type="PANTHER" id="PTHR43744">
    <property type="entry name" value="ABC TRANSPORTER PERMEASE PROTEIN MG189-RELATED-RELATED"/>
    <property type="match status" value="1"/>
</dbReference>
<name>A0A7C3SMW5_9BACT</name>
<evidence type="ECO:0000256" key="7">
    <source>
        <dbReference type="RuleBase" id="RU363032"/>
    </source>
</evidence>
<keyword evidence="3" id="KW-1003">Cell membrane</keyword>
<dbReference type="EMBL" id="DTGA01000047">
    <property type="protein sequence ID" value="HGB30637.1"/>
    <property type="molecule type" value="Genomic_DNA"/>
</dbReference>
<comment type="caution">
    <text evidence="9">The sequence shown here is derived from an EMBL/GenBank/DDBJ whole genome shotgun (WGS) entry which is preliminary data.</text>
</comment>
<accession>A0A7C3SMW5</accession>
<proteinExistence type="inferred from homology"/>
<evidence type="ECO:0000256" key="1">
    <source>
        <dbReference type="ARBA" id="ARBA00004651"/>
    </source>
</evidence>
<dbReference type="PROSITE" id="PS50928">
    <property type="entry name" value="ABC_TM1"/>
    <property type="match status" value="1"/>
</dbReference>
<evidence type="ECO:0000256" key="5">
    <source>
        <dbReference type="ARBA" id="ARBA00022989"/>
    </source>
</evidence>
<comment type="subcellular location">
    <subcellularLocation>
        <location evidence="1 7">Cell membrane</location>
        <topology evidence="1 7">Multi-pass membrane protein</topology>
    </subcellularLocation>
</comment>
<dbReference type="CDD" id="cd06261">
    <property type="entry name" value="TM_PBP2"/>
    <property type="match status" value="1"/>
</dbReference>
<keyword evidence="5 7" id="KW-1133">Transmembrane helix</keyword>
<dbReference type="Pfam" id="PF00528">
    <property type="entry name" value="BPD_transp_1"/>
    <property type="match status" value="1"/>
</dbReference>
<protein>
    <submittedName>
        <fullName evidence="9">Carbohydrate ABC transporter permease</fullName>
    </submittedName>
</protein>
<evidence type="ECO:0000256" key="4">
    <source>
        <dbReference type="ARBA" id="ARBA00022692"/>
    </source>
</evidence>
<dbReference type="InterPro" id="IPR000515">
    <property type="entry name" value="MetI-like"/>
</dbReference>
<keyword evidence="4 7" id="KW-0812">Transmembrane</keyword>
<dbReference type="GO" id="GO:0005886">
    <property type="term" value="C:plasma membrane"/>
    <property type="evidence" value="ECO:0007669"/>
    <property type="project" value="UniProtKB-SubCell"/>
</dbReference>
<dbReference type="SUPFAM" id="SSF161098">
    <property type="entry name" value="MetI-like"/>
    <property type="match status" value="1"/>
</dbReference>
<dbReference type="PANTHER" id="PTHR43744:SF12">
    <property type="entry name" value="ABC TRANSPORTER PERMEASE PROTEIN MG189-RELATED"/>
    <property type="match status" value="1"/>
</dbReference>
<dbReference type="Gene3D" id="1.10.3720.10">
    <property type="entry name" value="MetI-like"/>
    <property type="match status" value="1"/>
</dbReference>
<evidence type="ECO:0000256" key="2">
    <source>
        <dbReference type="ARBA" id="ARBA00022448"/>
    </source>
</evidence>
<feature type="transmembrane region" description="Helical" evidence="7">
    <location>
        <begin position="12"/>
        <end position="34"/>
    </location>
</feature>